<dbReference type="InterPro" id="IPR001763">
    <property type="entry name" value="Rhodanese-like_dom"/>
</dbReference>
<evidence type="ECO:0000256" key="2">
    <source>
        <dbReference type="ARBA" id="ARBA00023445"/>
    </source>
</evidence>
<protein>
    <recommendedName>
        <fullName evidence="3">Rhodanese domain-containing protein</fullName>
    </recommendedName>
</protein>
<dbReference type="InterPro" id="IPR036291">
    <property type="entry name" value="NAD(P)-bd_dom_sf"/>
</dbReference>
<dbReference type="PROSITE" id="PS50206">
    <property type="entry name" value="RHODANESE_3"/>
    <property type="match status" value="1"/>
</dbReference>
<feature type="domain" description="Rhodanese" evidence="3">
    <location>
        <begin position="1"/>
        <end position="59"/>
    </location>
</feature>
<dbReference type="SUPFAM" id="SSF51735">
    <property type="entry name" value="NAD(P)-binding Rossmann-fold domains"/>
    <property type="match status" value="1"/>
</dbReference>
<evidence type="ECO:0000256" key="1">
    <source>
        <dbReference type="ARBA" id="ARBA00023002"/>
    </source>
</evidence>
<dbReference type="InterPro" id="IPR050425">
    <property type="entry name" value="NAD(P)_dehydrat-like"/>
</dbReference>
<dbReference type="Gene3D" id="3.40.50.720">
    <property type="entry name" value="NAD(P)-binding Rossmann-like Domain"/>
    <property type="match status" value="1"/>
</dbReference>
<evidence type="ECO:0000313" key="5">
    <source>
        <dbReference type="Proteomes" id="UP001152049"/>
    </source>
</evidence>
<dbReference type="Pfam" id="PF01370">
    <property type="entry name" value="Epimerase"/>
    <property type="match status" value="1"/>
</dbReference>
<organism evidence="4 5">
    <name type="scientific">Fusarium torreyae</name>
    <dbReference type="NCBI Taxonomy" id="1237075"/>
    <lineage>
        <taxon>Eukaryota</taxon>
        <taxon>Fungi</taxon>
        <taxon>Dikarya</taxon>
        <taxon>Ascomycota</taxon>
        <taxon>Pezizomycotina</taxon>
        <taxon>Sordariomycetes</taxon>
        <taxon>Hypocreomycetidae</taxon>
        <taxon>Hypocreales</taxon>
        <taxon>Nectriaceae</taxon>
        <taxon>Fusarium</taxon>
    </lineage>
</organism>
<comment type="similarity">
    <text evidence="2">Belongs to the NAD(P)-dependent epimerase/dehydratase family. Dihydroflavonol-4-reductase subfamily.</text>
</comment>
<gene>
    <name evidence="4" type="ORF">NW762_013854</name>
</gene>
<dbReference type="Proteomes" id="UP001152049">
    <property type="component" value="Unassembled WGS sequence"/>
</dbReference>
<dbReference type="PANTHER" id="PTHR10366">
    <property type="entry name" value="NAD DEPENDENT EPIMERASE/DEHYDRATASE"/>
    <property type="match status" value="1"/>
</dbReference>
<keyword evidence="5" id="KW-1185">Reference proteome</keyword>
<evidence type="ECO:0000259" key="3">
    <source>
        <dbReference type="PROSITE" id="PS50206"/>
    </source>
</evidence>
<accession>A0A9W8RMP9</accession>
<keyword evidence="1" id="KW-0560">Oxidoreductase</keyword>
<sequence>MSNLPTAIPRGSWVLVTGANCYTGSHVVIELLKEGFNVRGTVRNLEYSQWLLEHPSVKPFAEQGKVELVLADTSKANDFDDAVKGISAVIHLAMIGESSPDPNVAFPSTIEAALTVCRSAAKEPSVKRFVLASGFWSATWPKPGDTSTITEETWNDDLVKVAQAPPPYDLSRMLAVYLGARVESERAVWKYVADNKLPWVVNSVSACWTLGDPLNERHFMPMPTQLLQQLYLGKIDALKENTTGRPISTSEIKWYTNRIISTVYYAHVSDVAVIYVAAAVDPDVEGRRIQVLAKSFNWNNALAIMRVAYPDADLEDDFIPGDPVLSYKIENDIAPELLQKWAGRKWIDLETTITETIDFSRELGNLD</sequence>
<dbReference type="GO" id="GO:0016616">
    <property type="term" value="F:oxidoreductase activity, acting on the CH-OH group of donors, NAD or NADP as acceptor"/>
    <property type="evidence" value="ECO:0007669"/>
    <property type="project" value="TreeGrafter"/>
</dbReference>
<dbReference type="EMBL" id="JAOQAZ010000045">
    <property type="protein sequence ID" value="KAJ4245730.1"/>
    <property type="molecule type" value="Genomic_DNA"/>
</dbReference>
<dbReference type="AlphaFoldDB" id="A0A9W8RMP9"/>
<dbReference type="InterPro" id="IPR001509">
    <property type="entry name" value="Epimerase_deHydtase"/>
</dbReference>
<name>A0A9W8RMP9_9HYPO</name>
<dbReference type="OrthoDB" id="2735536at2759"/>
<dbReference type="PANTHER" id="PTHR10366:SF562">
    <property type="entry name" value="ALDEHYDE REDUCTASE II (AFU_ORTHOLOGUE AFUA_1G11360)"/>
    <property type="match status" value="1"/>
</dbReference>
<reference evidence="4" key="1">
    <citation type="submission" date="2022-09" db="EMBL/GenBank/DDBJ databases">
        <title>Fusarium specimens isolated from Avocado Roots.</title>
        <authorList>
            <person name="Stajich J."/>
            <person name="Roper C."/>
            <person name="Heimlech-Rivalta G."/>
        </authorList>
    </citation>
    <scope>NUCLEOTIDE SEQUENCE</scope>
    <source>
        <strain evidence="4">CF00136</strain>
    </source>
</reference>
<evidence type="ECO:0000313" key="4">
    <source>
        <dbReference type="EMBL" id="KAJ4245730.1"/>
    </source>
</evidence>
<proteinExistence type="inferred from homology"/>
<comment type="caution">
    <text evidence="4">The sequence shown here is derived from an EMBL/GenBank/DDBJ whole genome shotgun (WGS) entry which is preliminary data.</text>
</comment>